<dbReference type="EMBL" id="CM042021">
    <property type="protein sequence ID" value="KAI3817206.1"/>
    <property type="molecule type" value="Genomic_DNA"/>
</dbReference>
<reference evidence="2" key="1">
    <citation type="journal article" date="2022" name="Mol. Ecol. Resour.">
        <title>The genomes of chicory, endive, great burdock and yacon provide insights into Asteraceae palaeo-polyploidization history and plant inulin production.</title>
        <authorList>
            <person name="Fan W."/>
            <person name="Wang S."/>
            <person name="Wang H."/>
            <person name="Wang A."/>
            <person name="Jiang F."/>
            <person name="Liu H."/>
            <person name="Zhao H."/>
            <person name="Xu D."/>
            <person name="Zhang Y."/>
        </authorList>
    </citation>
    <scope>NUCLEOTIDE SEQUENCE [LARGE SCALE GENOMIC DNA]</scope>
    <source>
        <strain evidence="2">cv. Yunnan</strain>
    </source>
</reference>
<reference evidence="1 2" key="2">
    <citation type="journal article" date="2022" name="Mol. Ecol. Resour.">
        <title>The genomes of chicory, endive, great burdock and yacon provide insights into Asteraceae paleo-polyploidization history and plant inulin production.</title>
        <authorList>
            <person name="Fan W."/>
            <person name="Wang S."/>
            <person name="Wang H."/>
            <person name="Wang A."/>
            <person name="Jiang F."/>
            <person name="Liu H."/>
            <person name="Zhao H."/>
            <person name="Xu D."/>
            <person name="Zhang Y."/>
        </authorList>
    </citation>
    <scope>NUCLEOTIDE SEQUENCE [LARGE SCALE GENOMIC DNA]</scope>
    <source>
        <strain evidence="2">cv. Yunnan</strain>
        <tissue evidence="1">Leaves</tissue>
    </source>
</reference>
<evidence type="ECO:0000313" key="1">
    <source>
        <dbReference type="EMBL" id="KAI3817206.1"/>
    </source>
</evidence>
<protein>
    <submittedName>
        <fullName evidence="1">Uncharacterized protein</fullName>
    </submittedName>
</protein>
<accession>A0ACB9JAN4</accession>
<evidence type="ECO:0000313" key="2">
    <source>
        <dbReference type="Proteomes" id="UP001056120"/>
    </source>
</evidence>
<comment type="caution">
    <text evidence="1">The sequence shown here is derived from an EMBL/GenBank/DDBJ whole genome shotgun (WGS) entry which is preliminary data.</text>
</comment>
<proteinExistence type="predicted"/>
<organism evidence="1 2">
    <name type="scientific">Smallanthus sonchifolius</name>
    <dbReference type="NCBI Taxonomy" id="185202"/>
    <lineage>
        <taxon>Eukaryota</taxon>
        <taxon>Viridiplantae</taxon>
        <taxon>Streptophyta</taxon>
        <taxon>Embryophyta</taxon>
        <taxon>Tracheophyta</taxon>
        <taxon>Spermatophyta</taxon>
        <taxon>Magnoliopsida</taxon>
        <taxon>eudicotyledons</taxon>
        <taxon>Gunneridae</taxon>
        <taxon>Pentapetalae</taxon>
        <taxon>asterids</taxon>
        <taxon>campanulids</taxon>
        <taxon>Asterales</taxon>
        <taxon>Asteraceae</taxon>
        <taxon>Asteroideae</taxon>
        <taxon>Heliantheae alliance</taxon>
        <taxon>Millerieae</taxon>
        <taxon>Smallanthus</taxon>
    </lineage>
</organism>
<sequence length="300" mass="34302">MRTLAVGPASRTLNLTPSYLSLSLDSSYILNVSRRFHIQHKTHTGEEQQYLPSEEFRSRSDRLKEVLMVISGKRRETAEEDMERLKPLHNFDLPYLKWGNQKLLRCMKVDSIADRNQSSPEKLNPRIGVAGDGEIEATREKLMFDFQKQVGEMKDAILREGLVNSPPPVTATATAFNSPAERPWNLRTRRAACKAPRSPSNGNGEILKPNSSPVTNECRDPNLRPASCEKREREKFSVSLSRRELEEDFMAMAGRRLPRKPKKRPRIIQKQLDTMFPGLWLSEITADLYKVPDEAETGKR</sequence>
<name>A0ACB9JAN4_9ASTR</name>
<dbReference type="Proteomes" id="UP001056120">
    <property type="component" value="Linkage Group LG04"/>
</dbReference>
<keyword evidence="2" id="KW-1185">Reference proteome</keyword>
<gene>
    <name evidence="1" type="ORF">L1987_10995</name>
</gene>